<dbReference type="InterPro" id="IPR036259">
    <property type="entry name" value="MFS_trans_sf"/>
</dbReference>
<dbReference type="Pfam" id="PF07690">
    <property type="entry name" value="MFS_1"/>
    <property type="match status" value="1"/>
</dbReference>
<feature type="transmembrane region" description="Helical" evidence="6">
    <location>
        <begin position="205"/>
        <end position="224"/>
    </location>
</feature>
<feature type="domain" description="Major facilitator superfamily (MFS) profile" evidence="7">
    <location>
        <begin position="166"/>
        <end position="597"/>
    </location>
</feature>
<protein>
    <recommendedName>
        <fullName evidence="7">Major facilitator superfamily (MFS) profile domain-containing protein</fullName>
    </recommendedName>
</protein>
<evidence type="ECO:0000256" key="3">
    <source>
        <dbReference type="ARBA" id="ARBA00022692"/>
    </source>
</evidence>
<evidence type="ECO:0000256" key="6">
    <source>
        <dbReference type="SAM" id="Phobius"/>
    </source>
</evidence>
<dbReference type="SUPFAM" id="SSF103473">
    <property type="entry name" value="MFS general substrate transporter"/>
    <property type="match status" value="1"/>
</dbReference>
<keyword evidence="3 6" id="KW-0812">Transmembrane</keyword>
<dbReference type="OrthoDB" id="5296287at2759"/>
<feature type="transmembrane region" description="Helical" evidence="6">
    <location>
        <begin position="164"/>
        <end position="185"/>
    </location>
</feature>
<feature type="transmembrane region" description="Helical" evidence="6">
    <location>
        <begin position="391"/>
        <end position="415"/>
    </location>
</feature>
<feature type="transmembrane region" description="Helical" evidence="6">
    <location>
        <begin position="435"/>
        <end position="454"/>
    </location>
</feature>
<dbReference type="PROSITE" id="PS50850">
    <property type="entry name" value="MFS"/>
    <property type="match status" value="1"/>
</dbReference>
<keyword evidence="4 6" id="KW-1133">Transmembrane helix</keyword>
<evidence type="ECO:0000256" key="4">
    <source>
        <dbReference type="ARBA" id="ARBA00022989"/>
    </source>
</evidence>
<dbReference type="GO" id="GO:0016020">
    <property type="term" value="C:membrane"/>
    <property type="evidence" value="ECO:0007669"/>
    <property type="project" value="UniProtKB-SubCell"/>
</dbReference>
<organism evidence="8 9">
    <name type="scientific">Hymenoscyphus albidus</name>
    <dbReference type="NCBI Taxonomy" id="595503"/>
    <lineage>
        <taxon>Eukaryota</taxon>
        <taxon>Fungi</taxon>
        <taxon>Dikarya</taxon>
        <taxon>Ascomycota</taxon>
        <taxon>Pezizomycotina</taxon>
        <taxon>Leotiomycetes</taxon>
        <taxon>Helotiales</taxon>
        <taxon>Helotiaceae</taxon>
        <taxon>Hymenoscyphus</taxon>
    </lineage>
</organism>
<reference evidence="8" key="1">
    <citation type="submission" date="2021-07" db="EMBL/GenBank/DDBJ databases">
        <authorList>
            <person name="Durling M."/>
        </authorList>
    </citation>
    <scope>NUCLEOTIDE SEQUENCE</scope>
</reference>
<comment type="subcellular location">
    <subcellularLocation>
        <location evidence="1">Membrane</location>
        <topology evidence="1">Multi-pass membrane protein</topology>
    </subcellularLocation>
</comment>
<sequence length="606" mass="67823">MSYYLPVDRRNPSSEISAHGKFMHTRKEAFHCVIPGHLLKVCPWLPLHTPLLPPIPLEVLQVRWYNVMSSLEKTSYWLKPIKVTAHLSWNPLSFGLYSPTLPPYDDKRNPYNTEQNARAPRDIHQRQQSSIILNEEDKEFIVWWDEPADQDPENPMNWPARKKWLNIGVLAFIGFIIPLVSSLIAPGVELVMKEFHTTSETFSTFVVSIFVLGFAVGPLLFAPLSEIYGRVILYNVSNVLFLGFTVMCALSENQAMLLTARFFSGFTGVATLTIGSGTIADMMPRETRGKAVSIWSVGTILGPAVGPIIGGFVAQAYGWRWIFWVLSIALGVVTVVAFLTLTETYAPVLLERKAESIRFETGDSRYKSKLESDLRRRELLRTSFLRPVKLLVFYPIVTVMCLYYATLYGILYLLFSTYSFLYSDVYGFTTSADGLVFIAGGLGTLLGLAYVGRLSDRDVKKRVEAGSPNTPEDRLSPIITIPGALSFPLGLFLYGWSAEKHIHWIIPQIGTAITGFGSIVIFITIQTYLIDAFEKYAASVFGANAIIRGTAGAFIPLVGPGMYHRLGYGWGNSVLAFVSLFFAVVPLILRRYGAHIRKLNPTWVRL</sequence>
<comment type="similarity">
    <text evidence="2">Belongs to the major facilitator superfamily.</text>
</comment>
<feature type="transmembrane region" description="Helical" evidence="6">
    <location>
        <begin position="262"/>
        <end position="280"/>
    </location>
</feature>
<evidence type="ECO:0000256" key="5">
    <source>
        <dbReference type="ARBA" id="ARBA00023136"/>
    </source>
</evidence>
<dbReference type="CDD" id="cd17323">
    <property type="entry name" value="MFS_Tpo1_MDR_like"/>
    <property type="match status" value="1"/>
</dbReference>
<accession>A0A9N9LHT6</accession>
<feature type="transmembrane region" description="Helical" evidence="6">
    <location>
        <begin position="536"/>
        <end position="558"/>
    </location>
</feature>
<dbReference type="FunFam" id="1.20.1250.20:FF:000011">
    <property type="entry name" value="MFS multidrug transporter, putative"/>
    <property type="match status" value="1"/>
</dbReference>
<feature type="transmembrane region" description="Helical" evidence="6">
    <location>
        <begin position="475"/>
        <end position="496"/>
    </location>
</feature>
<dbReference type="PANTHER" id="PTHR23502">
    <property type="entry name" value="MAJOR FACILITATOR SUPERFAMILY"/>
    <property type="match status" value="1"/>
</dbReference>
<dbReference type="AlphaFoldDB" id="A0A9N9LHT6"/>
<dbReference type="PANTHER" id="PTHR23502:SF68">
    <property type="entry name" value="MULTIDRUG TRANSPORTER, PUTATIVE (AFU_ORTHOLOGUE AFUA_3G01120)-RELATED"/>
    <property type="match status" value="1"/>
</dbReference>
<evidence type="ECO:0000313" key="9">
    <source>
        <dbReference type="Proteomes" id="UP000701801"/>
    </source>
</evidence>
<feature type="transmembrane region" description="Helical" evidence="6">
    <location>
        <begin position="292"/>
        <end position="315"/>
    </location>
</feature>
<evidence type="ECO:0000313" key="8">
    <source>
        <dbReference type="EMBL" id="CAG8971796.1"/>
    </source>
</evidence>
<gene>
    <name evidence="8" type="ORF">HYALB_00001905</name>
</gene>
<dbReference type="GO" id="GO:0022857">
    <property type="term" value="F:transmembrane transporter activity"/>
    <property type="evidence" value="ECO:0007669"/>
    <property type="project" value="InterPro"/>
</dbReference>
<evidence type="ECO:0000259" key="7">
    <source>
        <dbReference type="PROSITE" id="PS50850"/>
    </source>
</evidence>
<dbReference type="InterPro" id="IPR011701">
    <property type="entry name" value="MFS"/>
</dbReference>
<feature type="transmembrane region" description="Helical" evidence="6">
    <location>
        <begin position="502"/>
        <end position="524"/>
    </location>
</feature>
<evidence type="ECO:0000256" key="1">
    <source>
        <dbReference type="ARBA" id="ARBA00004141"/>
    </source>
</evidence>
<dbReference type="Gene3D" id="1.20.1250.20">
    <property type="entry name" value="MFS general substrate transporter like domains"/>
    <property type="match status" value="1"/>
</dbReference>
<name>A0A9N9LHT6_9HELO</name>
<proteinExistence type="inferred from homology"/>
<feature type="transmembrane region" description="Helical" evidence="6">
    <location>
        <begin position="321"/>
        <end position="342"/>
    </location>
</feature>
<evidence type="ECO:0000256" key="2">
    <source>
        <dbReference type="ARBA" id="ARBA00008335"/>
    </source>
</evidence>
<feature type="transmembrane region" description="Helical" evidence="6">
    <location>
        <begin position="570"/>
        <end position="589"/>
    </location>
</feature>
<keyword evidence="9" id="KW-1185">Reference proteome</keyword>
<dbReference type="EMBL" id="CAJVRM010000028">
    <property type="protein sequence ID" value="CAG8971796.1"/>
    <property type="molecule type" value="Genomic_DNA"/>
</dbReference>
<dbReference type="Proteomes" id="UP000701801">
    <property type="component" value="Unassembled WGS sequence"/>
</dbReference>
<keyword evidence="5 6" id="KW-0472">Membrane</keyword>
<feature type="transmembrane region" description="Helical" evidence="6">
    <location>
        <begin position="231"/>
        <end position="250"/>
    </location>
</feature>
<comment type="caution">
    <text evidence="8">The sequence shown here is derived from an EMBL/GenBank/DDBJ whole genome shotgun (WGS) entry which is preliminary data.</text>
</comment>
<dbReference type="InterPro" id="IPR020846">
    <property type="entry name" value="MFS_dom"/>
</dbReference>